<protein>
    <submittedName>
        <fullName evidence="2">Uncharacterized protein</fullName>
    </submittedName>
</protein>
<dbReference type="HOGENOM" id="CLU_980579_0_0_1"/>
<name>B6K6B1_SCHJY</name>
<evidence type="ECO:0000256" key="1">
    <source>
        <dbReference type="SAM" id="MobiDB-lite"/>
    </source>
</evidence>
<feature type="compositionally biased region" description="Polar residues" evidence="1">
    <location>
        <begin position="1"/>
        <end position="11"/>
    </location>
</feature>
<feature type="compositionally biased region" description="Polar residues" evidence="1">
    <location>
        <begin position="232"/>
        <end position="242"/>
    </location>
</feature>
<evidence type="ECO:0000313" key="3">
    <source>
        <dbReference type="JaponicusDB" id="SJAG_04239"/>
    </source>
</evidence>
<dbReference type="STRING" id="402676.B6K6B1"/>
<feature type="compositionally biased region" description="Polar residues" evidence="1">
    <location>
        <begin position="55"/>
        <end position="66"/>
    </location>
</feature>
<keyword evidence="4" id="KW-1185">Reference proteome</keyword>
<sequence length="284" mass="30955">MSELTGSQETRVSWKISPSRARTLSAKDVSKLFQGNTNAEPTSPYDPVGKLWNRITASHSTGQRSVSLPCPLESKTPTKSTRPFILKRKRSSGKGSDELGTDGDEDDIPSSTINRKLNRVSSLLSVLRAKLDRDSNAHEREHSGSPKASKLKKSFSEPYGTEATSSSSSYETQLIDVDATVLPAPVQNDAEDAVSVASESTVADETELQLDENDIQQLDNIEKHWISTQTALTQGSASNVNTEELKPTFDYSSEPSGDDIDWDEEAIQAIMTQTEAQFLSSAAQ</sequence>
<dbReference type="RefSeq" id="XP_002175358.1">
    <property type="nucleotide sequence ID" value="XM_002175322.2"/>
</dbReference>
<evidence type="ECO:0000313" key="4">
    <source>
        <dbReference type="Proteomes" id="UP000001744"/>
    </source>
</evidence>
<feature type="region of interest" description="Disordered" evidence="1">
    <location>
        <begin position="131"/>
        <end position="171"/>
    </location>
</feature>
<feature type="region of interest" description="Disordered" evidence="1">
    <location>
        <begin position="1"/>
        <end position="115"/>
    </location>
</feature>
<organism evidence="2 4">
    <name type="scientific">Schizosaccharomyces japonicus (strain yFS275 / FY16936)</name>
    <name type="common">Fission yeast</name>
    <dbReference type="NCBI Taxonomy" id="402676"/>
    <lineage>
        <taxon>Eukaryota</taxon>
        <taxon>Fungi</taxon>
        <taxon>Dikarya</taxon>
        <taxon>Ascomycota</taxon>
        <taxon>Taphrinomycotina</taxon>
        <taxon>Schizosaccharomycetes</taxon>
        <taxon>Schizosaccharomycetales</taxon>
        <taxon>Schizosaccharomycetaceae</taxon>
        <taxon>Schizosaccharomyces</taxon>
    </lineage>
</organism>
<proteinExistence type="predicted"/>
<feature type="compositionally biased region" description="Acidic residues" evidence="1">
    <location>
        <begin position="99"/>
        <end position="108"/>
    </location>
</feature>
<dbReference type="OMA" id="PCVSWKL"/>
<dbReference type="VEuPathDB" id="FungiDB:SJAG_04239"/>
<dbReference type="EMBL" id="KE651167">
    <property type="protein sequence ID" value="EEB09065.1"/>
    <property type="molecule type" value="Genomic_DNA"/>
</dbReference>
<dbReference type="AlphaFoldDB" id="B6K6B1"/>
<accession>B6K6B1</accession>
<gene>
    <name evidence="3" type="primary">dbl1</name>
    <name evidence="2" type="ORF">SJAG_04239</name>
</gene>
<reference evidence="2 4" key="1">
    <citation type="journal article" date="2011" name="Science">
        <title>Comparative functional genomics of the fission yeasts.</title>
        <authorList>
            <person name="Rhind N."/>
            <person name="Chen Z."/>
            <person name="Yassour M."/>
            <person name="Thompson D.A."/>
            <person name="Haas B.J."/>
            <person name="Habib N."/>
            <person name="Wapinski I."/>
            <person name="Roy S."/>
            <person name="Lin M.F."/>
            <person name="Heiman D.I."/>
            <person name="Young S.K."/>
            <person name="Furuya K."/>
            <person name="Guo Y."/>
            <person name="Pidoux A."/>
            <person name="Chen H.M."/>
            <person name="Robbertse B."/>
            <person name="Goldberg J.M."/>
            <person name="Aoki K."/>
            <person name="Bayne E.H."/>
            <person name="Berlin A.M."/>
            <person name="Desjardins C.A."/>
            <person name="Dobbs E."/>
            <person name="Dukaj L."/>
            <person name="Fan L."/>
            <person name="FitzGerald M.G."/>
            <person name="French C."/>
            <person name="Gujja S."/>
            <person name="Hansen K."/>
            <person name="Keifenheim D."/>
            <person name="Levin J.Z."/>
            <person name="Mosher R.A."/>
            <person name="Mueller C.A."/>
            <person name="Pfiffner J."/>
            <person name="Priest M."/>
            <person name="Russ C."/>
            <person name="Smialowska A."/>
            <person name="Swoboda P."/>
            <person name="Sykes S.M."/>
            <person name="Vaughn M."/>
            <person name="Vengrova S."/>
            <person name="Yoder R."/>
            <person name="Zeng Q."/>
            <person name="Allshire R."/>
            <person name="Baulcombe D."/>
            <person name="Birren B.W."/>
            <person name="Brown W."/>
            <person name="Ekwall K."/>
            <person name="Kellis M."/>
            <person name="Leatherwood J."/>
            <person name="Levin H."/>
            <person name="Margalit H."/>
            <person name="Martienssen R."/>
            <person name="Nieduszynski C.A."/>
            <person name="Spatafora J.W."/>
            <person name="Friedman N."/>
            <person name="Dalgaard J.Z."/>
            <person name="Baumann P."/>
            <person name="Niki H."/>
            <person name="Regev A."/>
            <person name="Nusbaum C."/>
        </authorList>
    </citation>
    <scope>NUCLEOTIDE SEQUENCE [LARGE SCALE GENOMIC DNA]</scope>
    <source>
        <strain evidence="4">yFS275 / FY16936</strain>
    </source>
</reference>
<feature type="compositionally biased region" description="Basic and acidic residues" evidence="1">
    <location>
        <begin position="131"/>
        <end position="144"/>
    </location>
</feature>
<dbReference type="GeneID" id="7050634"/>
<dbReference type="Proteomes" id="UP000001744">
    <property type="component" value="Unassembled WGS sequence"/>
</dbReference>
<dbReference type="JaponicusDB" id="SJAG_04239">
    <property type="gene designation" value="dbl1"/>
</dbReference>
<feature type="region of interest" description="Disordered" evidence="1">
    <location>
        <begin position="232"/>
        <end position="260"/>
    </location>
</feature>
<evidence type="ECO:0000313" key="2">
    <source>
        <dbReference type="EMBL" id="EEB09065.1"/>
    </source>
</evidence>